<keyword evidence="7 11" id="KW-1133">Transmembrane helix</keyword>
<sequence>MSVIGLARGAVFADSKVRRFRVSGPLLPAGLLIALLAVIGINDPSFLSAESLRLIAAQSAPIVMFAVGLTPVILLGAIDLSIGALASFCSVLFVLTTPSLGVFGIAVVIGLAAILGALVGWTHAVAQVPSFVVTLGALGLYSGLALVISDARDQSLGAGASAFDSLTGFFATIPVTFVLAVSIAAVTAVVLHKTTLGRAVYAIGSGEAASIMSGLSPTRTRVLAFSFCSACAAGASAFLISGTGFSSPTLADGYLLYGIAAVLVGGTAISGGVGSVARSLLGGMVVAVVLAGLVIVGIDPKISDLVFGTVIIVVVSVTTNRRKLTAVK</sequence>
<reference evidence="13" key="2">
    <citation type="submission" date="2018-03" db="EMBL/GenBank/DDBJ databases">
        <authorList>
            <person name="Derbyshire K."/>
            <person name="Gray T.A."/>
            <person name="Champion M."/>
        </authorList>
    </citation>
    <scope>NUCLEOTIDE SEQUENCE [LARGE SCALE GENOMIC DNA]</scope>
    <source>
        <strain evidence="13">MKD8</strain>
    </source>
</reference>
<evidence type="ECO:0000256" key="4">
    <source>
        <dbReference type="ARBA" id="ARBA00022475"/>
    </source>
</evidence>
<dbReference type="GO" id="GO:0005886">
    <property type="term" value="C:plasma membrane"/>
    <property type="evidence" value="ECO:0007669"/>
    <property type="project" value="UniProtKB-SubCell"/>
</dbReference>
<keyword evidence="4" id="KW-1003">Cell membrane</keyword>
<organism evidence="12 13">
    <name type="scientific">Mycolicibacterium smegmatis (strain MKD8)</name>
    <name type="common">Mycobacterium smegmatis</name>
    <dbReference type="NCBI Taxonomy" id="1214915"/>
    <lineage>
        <taxon>Bacteria</taxon>
        <taxon>Bacillati</taxon>
        <taxon>Actinomycetota</taxon>
        <taxon>Actinomycetes</taxon>
        <taxon>Mycobacteriales</taxon>
        <taxon>Mycobacteriaceae</taxon>
        <taxon>Mycolicibacterium</taxon>
    </lineage>
</organism>
<dbReference type="GO" id="GO:0022857">
    <property type="term" value="F:transmembrane transporter activity"/>
    <property type="evidence" value="ECO:0007669"/>
    <property type="project" value="InterPro"/>
</dbReference>
<feature type="transmembrane region" description="Helical" evidence="11">
    <location>
        <begin position="280"/>
        <end position="298"/>
    </location>
</feature>
<keyword evidence="3" id="KW-0813">Transport</keyword>
<keyword evidence="8 11" id="KW-0472">Membrane</keyword>
<name>A0A2U9PIF1_MYCSE</name>
<evidence type="ECO:0000256" key="1">
    <source>
        <dbReference type="ARBA" id="ARBA00004651"/>
    </source>
</evidence>
<comment type="function">
    <text evidence="9">Part of the ABC transporter complex LsrABCD involved in autoinducer 2 (AI-2) import. Probably responsible for the translocation of the substrate across the membrane.</text>
</comment>
<dbReference type="PANTHER" id="PTHR32196:SF29">
    <property type="entry name" value="AUTOINDUCER 2 IMPORT SYSTEM PERMEASE PROTEIN LSRC"/>
    <property type="match status" value="1"/>
</dbReference>
<dbReference type="CDD" id="cd06579">
    <property type="entry name" value="TM_PBP1_transp_AraH_like"/>
    <property type="match status" value="1"/>
</dbReference>
<keyword evidence="5" id="KW-0997">Cell inner membrane</keyword>
<dbReference type="Pfam" id="PF02653">
    <property type="entry name" value="BPD_transp_2"/>
    <property type="match status" value="1"/>
</dbReference>
<comment type="subunit">
    <text evidence="2">The complex is composed of two ATP-binding proteins (LsrA), two transmembrane proteins (LsrC and LsrD) and a solute-binding protein (LsrB).</text>
</comment>
<evidence type="ECO:0000313" key="12">
    <source>
        <dbReference type="EMBL" id="AWT51458.1"/>
    </source>
</evidence>
<feature type="transmembrane region" description="Helical" evidence="11">
    <location>
        <begin position="62"/>
        <end position="95"/>
    </location>
</feature>
<gene>
    <name evidence="12" type="ORF">D806_004650</name>
</gene>
<protein>
    <recommendedName>
        <fullName evidence="10">Autoinducer 2 import system permease protein LsrC</fullName>
    </recommendedName>
</protein>
<dbReference type="EMBL" id="CP027541">
    <property type="protein sequence ID" value="AWT51458.1"/>
    <property type="molecule type" value="Genomic_DNA"/>
</dbReference>
<feature type="transmembrane region" description="Helical" evidence="11">
    <location>
        <begin position="304"/>
        <end position="320"/>
    </location>
</feature>
<keyword evidence="6 11" id="KW-0812">Transmembrane</keyword>
<evidence type="ECO:0000256" key="11">
    <source>
        <dbReference type="SAM" id="Phobius"/>
    </source>
</evidence>
<reference evidence="12 13" key="1">
    <citation type="journal article" date="2013" name="Genome Announc.">
        <title>Draft genome sequence of MKD8, a conjugal recipient Mycobacterium smegmatis strain.</title>
        <authorList>
            <person name="Gray T.A."/>
            <person name="Palumbo M.J."/>
            <person name="Derbyshire K.M."/>
        </authorList>
    </citation>
    <scope>NUCLEOTIDE SEQUENCE [LARGE SCALE GENOMIC DNA]</scope>
    <source>
        <strain evidence="12 13">MKD8</strain>
    </source>
</reference>
<feature type="transmembrane region" description="Helical" evidence="11">
    <location>
        <begin position="222"/>
        <end position="242"/>
    </location>
</feature>
<feature type="transmembrane region" description="Helical" evidence="11">
    <location>
        <begin position="168"/>
        <end position="191"/>
    </location>
</feature>
<evidence type="ECO:0000256" key="3">
    <source>
        <dbReference type="ARBA" id="ARBA00022448"/>
    </source>
</evidence>
<accession>A0A2U9PIF1</accession>
<dbReference type="PANTHER" id="PTHR32196">
    <property type="entry name" value="ABC TRANSPORTER PERMEASE PROTEIN YPHD-RELATED-RELATED"/>
    <property type="match status" value="1"/>
</dbReference>
<dbReference type="AlphaFoldDB" id="A0A2U9PIF1"/>
<evidence type="ECO:0000256" key="2">
    <source>
        <dbReference type="ARBA" id="ARBA00011262"/>
    </source>
</evidence>
<evidence type="ECO:0000256" key="7">
    <source>
        <dbReference type="ARBA" id="ARBA00022989"/>
    </source>
</evidence>
<evidence type="ECO:0000256" key="10">
    <source>
        <dbReference type="ARBA" id="ARBA00039382"/>
    </source>
</evidence>
<evidence type="ECO:0000256" key="5">
    <source>
        <dbReference type="ARBA" id="ARBA00022519"/>
    </source>
</evidence>
<proteinExistence type="predicted"/>
<feature type="transmembrane region" description="Helical" evidence="11">
    <location>
        <begin position="101"/>
        <end position="121"/>
    </location>
</feature>
<dbReference type="RefSeq" id="WP_003891802.1">
    <property type="nucleotide sequence ID" value="NZ_CP027541.1"/>
</dbReference>
<feature type="transmembrane region" description="Helical" evidence="11">
    <location>
        <begin position="128"/>
        <end position="148"/>
    </location>
</feature>
<evidence type="ECO:0000256" key="9">
    <source>
        <dbReference type="ARBA" id="ARBA00025439"/>
    </source>
</evidence>
<dbReference type="InterPro" id="IPR001851">
    <property type="entry name" value="ABC_transp_permease"/>
</dbReference>
<evidence type="ECO:0000256" key="6">
    <source>
        <dbReference type="ARBA" id="ARBA00022692"/>
    </source>
</evidence>
<feature type="transmembrane region" description="Helical" evidence="11">
    <location>
        <begin position="20"/>
        <end position="41"/>
    </location>
</feature>
<feature type="transmembrane region" description="Helical" evidence="11">
    <location>
        <begin position="254"/>
        <end position="273"/>
    </location>
</feature>
<comment type="subcellular location">
    <subcellularLocation>
        <location evidence="1">Cell membrane</location>
        <topology evidence="1">Multi-pass membrane protein</topology>
    </subcellularLocation>
</comment>
<evidence type="ECO:0000313" key="13">
    <source>
        <dbReference type="Proteomes" id="UP000011200"/>
    </source>
</evidence>
<dbReference type="Proteomes" id="UP000011200">
    <property type="component" value="Chromosome"/>
</dbReference>
<evidence type="ECO:0000256" key="8">
    <source>
        <dbReference type="ARBA" id="ARBA00023136"/>
    </source>
</evidence>